<dbReference type="PANTHER" id="PTHR11579">
    <property type="entry name" value="PROTEIN-L-ISOASPARTATE O-METHYLTRANSFERASE"/>
    <property type="match status" value="1"/>
</dbReference>
<name>A0A563EID8_9PSEU</name>
<dbReference type="CDD" id="cd02440">
    <property type="entry name" value="AdoMet_MTases"/>
    <property type="match status" value="1"/>
</dbReference>
<dbReference type="InterPro" id="IPR029063">
    <property type="entry name" value="SAM-dependent_MTases_sf"/>
</dbReference>
<evidence type="ECO:0000256" key="1">
    <source>
        <dbReference type="ARBA" id="ARBA00004496"/>
    </source>
</evidence>
<evidence type="ECO:0000256" key="5">
    <source>
        <dbReference type="ARBA" id="ARBA00022490"/>
    </source>
</evidence>
<keyword evidence="7 12" id="KW-0808">Transferase</keyword>
<proteinExistence type="inferred from homology"/>
<keyword evidence="13" id="KW-1185">Reference proteome</keyword>
<dbReference type="EMBL" id="VOBR01000036">
    <property type="protein sequence ID" value="TWP46080.1"/>
    <property type="molecule type" value="Genomic_DNA"/>
</dbReference>
<comment type="similarity">
    <text evidence="2">Belongs to the methyltransferase superfamily. L-isoaspartyl/D-aspartyl protein methyltransferase family.</text>
</comment>
<dbReference type="RefSeq" id="WP_146359091.1">
    <property type="nucleotide sequence ID" value="NZ_VOBR01000036.1"/>
</dbReference>
<gene>
    <name evidence="12" type="ORF">FKR81_37580</name>
</gene>
<keyword evidence="8" id="KW-0949">S-adenosyl-L-methionine</keyword>
<sequence>MTTHSPAVTRALAEVDEDTFVRRPDGNLVSQSSSQPIIANLIDRLNVQPGMKVLEIGTGSGYSTALLAHLAADGGHVVSVDVVAELVDRARQLLTAHGHSNTTLLHGDGIQGAPGHGPFDRVIAWTTAPHLPAAWTTQLSPDGAIVAPLTAAPISKSGLGAHIRLGSDASPVADQLFAAGFVELSGVAVDQWLVPPYGIDVLRHDDKHRPWWLSGEWIRSPRHYLDGRYVLDALIQSHDHIPGPLQPDESAADWRAWLLATRPAGLTTAALGEPLWRIGHTHQTGAALTDARTATQTVITSANADAEVLTDWADAWRAAGRPGLTDLVPHLEAFHDGWVLRTTAPR</sequence>
<dbReference type="Pfam" id="PF01135">
    <property type="entry name" value="PCMT"/>
    <property type="match status" value="1"/>
</dbReference>
<dbReference type="Proteomes" id="UP000316639">
    <property type="component" value="Unassembled WGS sequence"/>
</dbReference>
<protein>
    <recommendedName>
        <fullName evidence="4">Protein-L-isoaspartate O-methyltransferase</fullName>
        <ecNumber evidence="3">2.1.1.77</ecNumber>
    </recommendedName>
    <alternativeName>
        <fullName evidence="11">L-isoaspartyl protein carboxyl methyltransferase</fullName>
    </alternativeName>
    <alternativeName>
        <fullName evidence="9">Protein L-isoaspartyl methyltransferase</fullName>
    </alternativeName>
    <alternativeName>
        <fullName evidence="10">Protein-beta-aspartate methyltransferase</fullName>
    </alternativeName>
</protein>
<evidence type="ECO:0000256" key="9">
    <source>
        <dbReference type="ARBA" id="ARBA00030757"/>
    </source>
</evidence>
<evidence type="ECO:0000256" key="7">
    <source>
        <dbReference type="ARBA" id="ARBA00022679"/>
    </source>
</evidence>
<comment type="caution">
    <text evidence="12">The sequence shown here is derived from an EMBL/GenBank/DDBJ whole genome shotgun (WGS) entry which is preliminary data.</text>
</comment>
<reference evidence="12 13" key="1">
    <citation type="submission" date="2019-07" db="EMBL/GenBank/DDBJ databases">
        <title>Lentzea xizangensis sp. nov., isolated from Qinghai-Tibetan Plateau Soils.</title>
        <authorList>
            <person name="Huang J."/>
        </authorList>
    </citation>
    <scope>NUCLEOTIDE SEQUENCE [LARGE SCALE GENOMIC DNA]</scope>
    <source>
        <strain evidence="12 13">FXJ1.1311</strain>
    </source>
</reference>
<keyword evidence="6 12" id="KW-0489">Methyltransferase</keyword>
<dbReference type="GO" id="GO:0004719">
    <property type="term" value="F:protein-L-isoaspartate (D-aspartate) O-methyltransferase activity"/>
    <property type="evidence" value="ECO:0007669"/>
    <property type="project" value="UniProtKB-EC"/>
</dbReference>
<evidence type="ECO:0000256" key="11">
    <source>
        <dbReference type="ARBA" id="ARBA00031350"/>
    </source>
</evidence>
<dbReference type="GO" id="GO:0005737">
    <property type="term" value="C:cytoplasm"/>
    <property type="evidence" value="ECO:0007669"/>
    <property type="project" value="UniProtKB-SubCell"/>
</dbReference>
<comment type="subcellular location">
    <subcellularLocation>
        <location evidence="1">Cytoplasm</location>
    </subcellularLocation>
</comment>
<evidence type="ECO:0000256" key="10">
    <source>
        <dbReference type="ARBA" id="ARBA00031323"/>
    </source>
</evidence>
<evidence type="ECO:0000256" key="4">
    <source>
        <dbReference type="ARBA" id="ARBA00013346"/>
    </source>
</evidence>
<evidence type="ECO:0000313" key="12">
    <source>
        <dbReference type="EMBL" id="TWP46080.1"/>
    </source>
</evidence>
<dbReference type="Gene3D" id="3.40.50.150">
    <property type="entry name" value="Vaccinia Virus protein VP39"/>
    <property type="match status" value="1"/>
</dbReference>
<organism evidence="12 13">
    <name type="scientific">Lentzea tibetensis</name>
    <dbReference type="NCBI Taxonomy" id="2591470"/>
    <lineage>
        <taxon>Bacteria</taxon>
        <taxon>Bacillati</taxon>
        <taxon>Actinomycetota</taxon>
        <taxon>Actinomycetes</taxon>
        <taxon>Pseudonocardiales</taxon>
        <taxon>Pseudonocardiaceae</taxon>
        <taxon>Lentzea</taxon>
    </lineage>
</organism>
<evidence type="ECO:0000313" key="13">
    <source>
        <dbReference type="Proteomes" id="UP000316639"/>
    </source>
</evidence>
<dbReference type="GO" id="GO:0032259">
    <property type="term" value="P:methylation"/>
    <property type="evidence" value="ECO:0007669"/>
    <property type="project" value="UniProtKB-KW"/>
</dbReference>
<dbReference type="AlphaFoldDB" id="A0A563EID8"/>
<dbReference type="InterPro" id="IPR000682">
    <property type="entry name" value="PCMT"/>
</dbReference>
<accession>A0A563EID8</accession>
<evidence type="ECO:0000256" key="6">
    <source>
        <dbReference type="ARBA" id="ARBA00022603"/>
    </source>
</evidence>
<dbReference type="EC" id="2.1.1.77" evidence="3"/>
<dbReference type="SUPFAM" id="SSF53335">
    <property type="entry name" value="S-adenosyl-L-methionine-dependent methyltransferases"/>
    <property type="match status" value="1"/>
</dbReference>
<evidence type="ECO:0000256" key="2">
    <source>
        <dbReference type="ARBA" id="ARBA00005369"/>
    </source>
</evidence>
<dbReference type="OrthoDB" id="5143400at2"/>
<keyword evidence="5" id="KW-0963">Cytoplasm</keyword>
<evidence type="ECO:0000256" key="3">
    <source>
        <dbReference type="ARBA" id="ARBA00011890"/>
    </source>
</evidence>
<evidence type="ECO:0000256" key="8">
    <source>
        <dbReference type="ARBA" id="ARBA00022691"/>
    </source>
</evidence>
<dbReference type="PANTHER" id="PTHR11579:SF0">
    <property type="entry name" value="PROTEIN-L-ISOASPARTATE(D-ASPARTATE) O-METHYLTRANSFERASE"/>
    <property type="match status" value="1"/>
</dbReference>